<dbReference type="EMBL" id="VIWU01000001">
    <property type="protein sequence ID" value="TWF76813.1"/>
    <property type="molecule type" value="Genomic_DNA"/>
</dbReference>
<organism evidence="3 4">
    <name type="scientific">Pseudonocardia hierapolitana</name>
    <dbReference type="NCBI Taxonomy" id="1128676"/>
    <lineage>
        <taxon>Bacteria</taxon>
        <taxon>Bacillati</taxon>
        <taxon>Actinomycetota</taxon>
        <taxon>Actinomycetes</taxon>
        <taxon>Pseudonocardiales</taxon>
        <taxon>Pseudonocardiaceae</taxon>
        <taxon>Pseudonocardia</taxon>
    </lineage>
</organism>
<name>A0A561SPN5_9PSEU</name>
<feature type="region of interest" description="Disordered" evidence="1">
    <location>
        <begin position="157"/>
        <end position="176"/>
    </location>
</feature>
<feature type="chain" id="PRO_5022238414" description="Excalibur calcium-binding domain-containing protein" evidence="2">
    <location>
        <begin position="31"/>
        <end position="176"/>
    </location>
</feature>
<protein>
    <recommendedName>
        <fullName evidence="5">Excalibur calcium-binding domain-containing protein</fullName>
    </recommendedName>
</protein>
<keyword evidence="4" id="KW-1185">Reference proteome</keyword>
<gene>
    <name evidence="3" type="ORF">FHX44_112711</name>
</gene>
<sequence>MSVTRRTRLSLIAAAASGALVVTMAGTALASEGLDRPSCADLGLQDAEAALDAVAAPERLRVEDLCESIPALRSSGAADDDPTPETTPAAAPEEDDADGDDDEKGDAVGGSGDRDCADFDSQADAQAAFEESAGDGPERLDADDDDIACEDHFDTEDQQVAVYPEGGVATGGPALS</sequence>
<keyword evidence="2" id="KW-0732">Signal</keyword>
<evidence type="ECO:0000313" key="3">
    <source>
        <dbReference type="EMBL" id="TWF76813.1"/>
    </source>
</evidence>
<dbReference type="RefSeq" id="WP_212612455.1">
    <property type="nucleotide sequence ID" value="NZ_VIWU01000001.1"/>
</dbReference>
<dbReference type="Proteomes" id="UP000321261">
    <property type="component" value="Unassembled WGS sequence"/>
</dbReference>
<dbReference type="InterPro" id="IPR006311">
    <property type="entry name" value="TAT_signal"/>
</dbReference>
<dbReference type="PROSITE" id="PS51318">
    <property type="entry name" value="TAT"/>
    <property type="match status" value="1"/>
</dbReference>
<comment type="caution">
    <text evidence="3">The sequence shown here is derived from an EMBL/GenBank/DDBJ whole genome shotgun (WGS) entry which is preliminary data.</text>
</comment>
<feature type="compositionally biased region" description="Acidic residues" evidence="1">
    <location>
        <begin position="92"/>
        <end position="104"/>
    </location>
</feature>
<evidence type="ECO:0000256" key="1">
    <source>
        <dbReference type="SAM" id="MobiDB-lite"/>
    </source>
</evidence>
<evidence type="ECO:0000313" key="4">
    <source>
        <dbReference type="Proteomes" id="UP000321261"/>
    </source>
</evidence>
<evidence type="ECO:0000256" key="2">
    <source>
        <dbReference type="SAM" id="SignalP"/>
    </source>
</evidence>
<evidence type="ECO:0008006" key="5">
    <source>
        <dbReference type="Google" id="ProtNLM"/>
    </source>
</evidence>
<feature type="signal peptide" evidence="2">
    <location>
        <begin position="1"/>
        <end position="30"/>
    </location>
</feature>
<feature type="compositionally biased region" description="Low complexity" evidence="1">
    <location>
        <begin position="119"/>
        <end position="131"/>
    </location>
</feature>
<proteinExistence type="predicted"/>
<reference evidence="3 4" key="1">
    <citation type="submission" date="2019-06" db="EMBL/GenBank/DDBJ databases">
        <title>Sequencing the genomes of 1000 actinobacteria strains.</title>
        <authorList>
            <person name="Klenk H.-P."/>
        </authorList>
    </citation>
    <scope>NUCLEOTIDE SEQUENCE [LARGE SCALE GENOMIC DNA]</scope>
    <source>
        <strain evidence="3 4">DSM 45671</strain>
    </source>
</reference>
<dbReference type="AlphaFoldDB" id="A0A561SPN5"/>
<accession>A0A561SPN5</accession>
<feature type="region of interest" description="Disordered" evidence="1">
    <location>
        <begin position="71"/>
        <end position="147"/>
    </location>
</feature>